<dbReference type="InterPro" id="IPR039421">
    <property type="entry name" value="Type_1_exporter"/>
</dbReference>
<dbReference type="PROSITE" id="PS00211">
    <property type="entry name" value="ABC_TRANSPORTER_1"/>
    <property type="match status" value="1"/>
</dbReference>
<feature type="transmembrane region" description="Helical" evidence="10">
    <location>
        <begin position="208"/>
        <end position="228"/>
    </location>
</feature>
<dbReference type="PROSITE" id="PS50929">
    <property type="entry name" value="ABC_TM1F"/>
    <property type="match status" value="1"/>
</dbReference>
<dbReference type="Pfam" id="PF00664">
    <property type="entry name" value="ABC_membrane"/>
    <property type="match status" value="1"/>
</dbReference>
<gene>
    <name evidence="13" type="ORF">CFOLD11_34990</name>
</gene>
<evidence type="ECO:0000259" key="12">
    <source>
        <dbReference type="PROSITE" id="PS50929"/>
    </source>
</evidence>
<dbReference type="GO" id="GO:0016887">
    <property type="term" value="F:ATP hydrolysis activity"/>
    <property type="evidence" value="ECO:0007669"/>
    <property type="project" value="InterPro"/>
</dbReference>
<name>A0A9W6DC65_9CLOT</name>
<accession>A0A9W6DC65</accession>
<feature type="transmembrane region" description="Helical" evidence="10">
    <location>
        <begin position="171"/>
        <end position="188"/>
    </location>
</feature>
<dbReference type="InterPro" id="IPR017871">
    <property type="entry name" value="ABC_transporter-like_CS"/>
</dbReference>
<keyword evidence="7" id="KW-0067">ATP-binding</keyword>
<dbReference type="InterPro" id="IPR036640">
    <property type="entry name" value="ABC1_TM_sf"/>
</dbReference>
<sequence length="728" mass="81802">MNLYKNDINITNTLNNFETENPLNEIPHYNEERNNQQYRLAFNLILKYYKVDTLTDSHILYETMEHMIINLMPIKGLIYRSIVLKNDWYKNSMGAMVGKMQTGEIVVFVPKITSGYIYINCNTKKRYNVTKKSAKLFENEAFCFCKSLPHSAINISDLINYTLKSVPLPKYIMLLLSYLVVTSLGLVLPKMNQFIFSNVIPNNSFKILLSAACVLVGISFSTILFSIISRSILCNIRTIISVSTQNALIDRILSLPVSFFKEYSSGDISKRLQGFIAVISQMIDSIFTTVLPVIFSLVYIIQIANITPTLAIPTATVTILMIVFILIFIVFQIKVYMKLTRNDVNVSSIFFSLLSGIQKIKLARAEERAFTHWDKAYKKSAELLYNPPLILKLQPHFSTVASYAATILLYYIAAITNVSIADFMSFTISFGMITAALTSASDISIIFAQFYATIELLNPILCAVPDSSGNKHIIKNLSGNIELKNVCFKYSLLSSNIFDDFSLKIQSGQYIAITGPTGCGKSTLLRLLLGFEFPQSGAVLYDNININEMNLKNLRKQIGTVLQDGKLLADSIFANITFFEPNLTMEDAWEAAEIAGIGDDIRNMPMGMFTVISEGDGSISGGQKQRILIARAIVSKPKILILDEATSALDNITQEKLTHSLEKLNCTKIVVAHRLSTIQQCDKIIMMNNGKIIEEGTYESLIDKKGMFFDFVLRQQSTQNYNKRLITN</sequence>
<evidence type="ECO:0000256" key="1">
    <source>
        <dbReference type="ARBA" id="ARBA00004651"/>
    </source>
</evidence>
<reference evidence="13" key="1">
    <citation type="journal article" date="2023" name="Int. J. Syst. Evol. Microbiol.">
        <title>&lt;i&gt;Clostridium folliculivorans&lt;/i&gt; sp. nov., isolated from soil samples of an organic paddy in Japan.</title>
        <authorList>
            <person name="Tazawa J."/>
            <person name="Kobayashi H."/>
            <person name="Tanizawa Y."/>
            <person name="Uchino A."/>
            <person name="Tanaka F."/>
            <person name="Urashima Y."/>
            <person name="Miura S."/>
            <person name="Sakamoto M."/>
            <person name="Ohkuma M."/>
            <person name="Tohno M."/>
        </authorList>
    </citation>
    <scope>NUCLEOTIDE SEQUENCE</scope>
    <source>
        <strain evidence="13">D1-1</strain>
    </source>
</reference>
<dbReference type="SMART" id="SM00382">
    <property type="entry name" value="AAA"/>
    <property type="match status" value="1"/>
</dbReference>
<dbReference type="Gene3D" id="3.40.50.300">
    <property type="entry name" value="P-loop containing nucleotide triphosphate hydrolases"/>
    <property type="match status" value="1"/>
</dbReference>
<organism evidence="13 14">
    <name type="scientific">Clostridium folliculivorans</name>
    <dbReference type="NCBI Taxonomy" id="2886038"/>
    <lineage>
        <taxon>Bacteria</taxon>
        <taxon>Bacillati</taxon>
        <taxon>Bacillota</taxon>
        <taxon>Clostridia</taxon>
        <taxon>Eubacteriales</taxon>
        <taxon>Clostridiaceae</taxon>
        <taxon>Clostridium</taxon>
    </lineage>
</organism>
<dbReference type="PANTHER" id="PTHR24221:SF654">
    <property type="entry name" value="ATP-BINDING CASSETTE SUB-FAMILY B MEMBER 6"/>
    <property type="match status" value="1"/>
</dbReference>
<dbReference type="EMBL" id="BQXY01000006">
    <property type="protein sequence ID" value="GKU26672.1"/>
    <property type="molecule type" value="Genomic_DNA"/>
</dbReference>
<dbReference type="Pfam" id="PF00005">
    <property type="entry name" value="ABC_tran"/>
    <property type="match status" value="1"/>
</dbReference>
<protein>
    <submittedName>
        <fullName evidence="13">Uncharacterized protein</fullName>
    </submittedName>
</protein>
<evidence type="ECO:0000256" key="7">
    <source>
        <dbReference type="ARBA" id="ARBA00022840"/>
    </source>
</evidence>
<dbReference type="InterPro" id="IPR003593">
    <property type="entry name" value="AAA+_ATPase"/>
</dbReference>
<dbReference type="RefSeq" id="WP_261853560.1">
    <property type="nucleotide sequence ID" value="NZ_BQXY01000006.1"/>
</dbReference>
<dbReference type="PANTHER" id="PTHR24221">
    <property type="entry name" value="ATP-BINDING CASSETTE SUB-FAMILY B"/>
    <property type="match status" value="1"/>
</dbReference>
<feature type="transmembrane region" description="Helical" evidence="10">
    <location>
        <begin position="400"/>
        <end position="420"/>
    </location>
</feature>
<feature type="domain" description="ABC transmembrane type-1" evidence="12">
    <location>
        <begin position="172"/>
        <end position="449"/>
    </location>
</feature>
<keyword evidence="9 10" id="KW-0472">Membrane</keyword>
<keyword evidence="3" id="KW-1003">Cell membrane</keyword>
<dbReference type="GO" id="GO:0005524">
    <property type="term" value="F:ATP binding"/>
    <property type="evidence" value="ECO:0007669"/>
    <property type="project" value="UniProtKB-KW"/>
</dbReference>
<keyword evidence="8 10" id="KW-1133">Transmembrane helix</keyword>
<evidence type="ECO:0000313" key="14">
    <source>
        <dbReference type="Proteomes" id="UP001057868"/>
    </source>
</evidence>
<dbReference type="InterPro" id="IPR003439">
    <property type="entry name" value="ABC_transporter-like_ATP-bd"/>
</dbReference>
<keyword evidence="6" id="KW-0788">Thiol protease</keyword>
<evidence type="ECO:0000256" key="3">
    <source>
        <dbReference type="ARBA" id="ARBA00022475"/>
    </source>
</evidence>
<evidence type="ECO:0000313" key="13">
    <source>
        <dbReference type="EMBL" id="GKU26672.1"/>
    </source>
</evidence>
<keyword evidence="6" id="KW-0378">Hydrolase</keyword>
<dbReference type="InterPro" id="IPR011527">
    <property type="entry name" value="ABC1_TM_dom"/>
</dbReference>
<dbReference type="GO" id="GO:0034040">
    <property type="term" value="F:ATPase-coupled lipid transmembrane transporter activity"/>
    <property type="evidence" value="ECO:0007669"/>
    <property type="project" value="TreeGrafter"/>
</dbReference>
<dbReference type="PROSITE" id="PS50893">
    <property type="entry name" value="ABC_TRANSPORTER_2"/>
    <property type="match status" value="1"/>
</dbReference>
<dbReference type="GO" id="GO:0140359">
    <property type="term" value="F:ABC-type transporter activity"/>
    <property type="evidence" value="ECO:0007669"/>
    <property type="project" value="InterPro"/>
</dbReference>
<keyword evidence="6" id="KW-0645">Protease</keyword>
<feature type="transmembrane region" description="Helical" evidence="10">
    <location>
        <begin position="426"/>
        <end position="448"/>
    </location>
</feature>
<proteinExistence type="predicted"/>
<evidence type="ECO:0000256" key="9">
    <source>
        <dbReference type="ARBA" id="ARBA00023136"/>
    </source>
</evidence>
<dbReference type="SUPFAM" id="SSF90123">
    <property type="entry name" value="ABC transporter transmembrane region"/>
    <property type="match status" value="1"/>
</dbReference>
<dbReference type="GO" id="GO:0008234">
    <property type="term" value="F:cysteine-type peptidase activity"/>
    <property type="evidence" value="ECO:0007669"/>
    <property type="project" value="UniProtKB-KW"/>
</dbReference>
<comment type="subcellular location">
    <subcellularLocation>
        <location evidence="1">Cell membrane</location>
        <topology evidence="1">Multi-pass membrane protein</topology>
    </subcellularLocation>
</comment>
<keyword evidence="5" id="KW-0547">Nucleotide-binding</keyword>
<evidence type="ECO:0000256" key="10">
    <source>
        <dbReference type="SAM" id="Phobius"/>
    </source>
</evidence>
<dbReference type="InterPro" id="IPR027417">
    <property type="entry name" value="P-loop_NTPase"/>
</dbReference>
<evidence type="ECO:0000256" key="2">
    <source>
        <dbReference type="ARBA" id="ARBA00022448"/>
    </source>
</evidence>
<dbReference type="GO" id="GO:0005886">
    <property type="term" value="C:plasma membrane"/>
    <property type="evidence" value="ECO:0007669"/>
    <property type="project" value="UniProtKB-SubCell"/>
</dbReference>
<evidence type="ECO:0000256" key="8">
    <source>
        <dbReference type="ARBA" id="ARBA00022989"/>
    </source>
</evidence>
<dbReference type="SUPFAM" id="SSF52540">
    <property type="entry name" value="P-loop containing nucleoside triphosphate hydrolases"/>
    <property type="match status" value="1"/>
</dbReference>
<evidence type="ECO:0000256" key="6">
    <source>
        <dbReference type="ARBA" id="ARBA00022807"/>
    </source>
</evidence>
<keyword evidence="14" id="KW-1185">Reference proteome</keyword>
<dbReference type="AlphaFoldDB" id="A0A9W6DC65"/>
<evidence type="ECO:0000256" key="4">
    <source>
        <dbReference type="ARBA" id="ARBA00022692"/>
    </source>
</evidence>
<feature type="transmembrane region" description="Helical" evidence="10">
    <location>
        <begin position="310"/>
        <end position="331"/>
    </location>
</feature>
<keyword evidence="2" id="KW-0813">Transport</keyword>
<feature type="domain" description="ABC transporter" evidence="11">
    <location>
        <begin position="481"/>
        <end position="714"/>
    </location>
</feature>
<feature type="transmembrane region" description="Helical" evidence="10">
    <location>
        <begin position="275"/>
        <end position="304"/>
    </location>
</feature>
<evidence type="ECO:0000256" key="5">
    <source>
        <dbReference type="ARBA" id="ARBA00022741"/>
    </source>
</evidence>
<dbReference type="FunFam" id="3.40.50.300:FF:000299">
    <property type="entry name" value="ABC transporter ATP-binding protein/permease"/>
    <property type="match status" value="1"/>
</dbReference>
<dbReference type="Gene3D" id="1.20.1560.10">
    <property type="entry name" value="ABC transporter type 1, transmembrane domain"/>
    <property type="match status" value="1"/>
</dbReference>
<evidence type="ECO:0000259" key="11">
    <source>
        <dbReference type="PROSITE" id="PS50893"/>
    </source>
</evidence>
<dbReference type="Proteomes" id="UP001057868">
    <property type="component" value="Unassembled WGS sequence"/>
</dbReference>
<comment type="caution">
    <text evidence="13">The sequence shown here is derived from an EMBL/GenBank/DDBJ whole genome shotgun (WGS) entry which is preliminary data.</text>
</comment>
<keyword evidence="4 10" id="KW-0812">Transmembrane</keyword>